<dbReference type="InterPro" id="IPR011074">
    <property type="entry name" value="CRAL/TRIO_N_dom"/>
</dbReference>
<organism evidence="3 4">
    <name type="scientific">Malassezia vespertilionis</name>
    <dbReference type="NCBI Taxonomy" id="2020962"/>
    <lineage>
        <taxon>Eukaryota</taxon>
        <taxon>Fungi</taxon>
        <taxon>Dikarya</taxon>
        <taxon>Basidiomycota</taxon>
        <taxon>Ustilaginomycotina</taxon>
        <taxon>Malasseziomycetes</taxon>
        <taxon>Malasseziales</taxon>
        <taxon>Malasseziaceae</taxon>
        <taxon>Malassezia</taxon>
    </lineage>
</organism>
<evidence type="ECO:0000256" key="1">
    <source>
        <dbReference type="SAM" id="MobiDB-lite"/>
    </source>
</evidence>
<proteinExistence type="predicted"/>
<dbReference type="InterPro" id="IPR036273">
    <property type="entry name" value="CRAL/TRIO_N_dom_sf"/>
</dbReference>
<dbReference type="SMART" id="SM01100">
    <property type="entry name" value="CRAL_TRIO_N"/>
    <property type="match status" value="1"/>
</dbReference>
<dbReference type="SUPFAM" id="SSF46938">
    <property type="entry name" value="CRAL/TRIO N-terminal domain"/>
    <property type="match status" value="1"/>
</dbReference>
<dbReference type="Pfam" id="PF03765">
    <property type="entry name" value="CRAL_TRIO_N"/>
    <property type="match status" value="1"/>
</dbReference>
<dbReference type="InterPro" id="IPR036865">
    <property type="entry name" value="CRAL-TRIO_dom_sf"/>
</dbReference>
<dbReference type="Proteomes" id="UP000232875">
    <property type="component" value="Unassembled WGS sequence"/>
</dbReference>
<reference evidence="3 4" key="1">
    <citation type="submission" date="2017-10" db="EMBL/GenBank/DDBJ databases">
        <title>A novel species of cold-tolerant Malassezia isolated from bats.</title>
        <authorList>
            <person name="Lorch J.M."/>
            <person name="Palmer J.M."/>
            <person name="Vanderwolf K.J."/>
            <person name="Schmidt K.Z."/>
            <person name="Verant M.L."/>
            <person name="Weller T.J."/>
            <person name="Blehert D.S."/>
        </authorList>
    </citation>
    <scope>NUCLEOTIDE SEQUENCE [LARGE SCALE GENOMIC DNA]</scope>
    <source>
        <strain evidence="3 4">NWHC:44797-103</strain>
    </source>
</reference>
<dbReference type="STRING" id="2020962.A0A2N1JFY5"/>
<dbReference type="PROSITE" id="PS50191">
    <property type="entry name" value="CRAL_TRIO"/>
    <property type="match status" value="1"/>
</dbReference>
<evidence type="ECO:0000313" key="3">
    <source>
        <dbReference type="EMBL" id="PKI85436.1"/>
    </source>
</evidence>
<feature type="region of interest" description="Disordered" evidence="1">
    <location>
        <begin position="387"/>
        <end position="406"/>
    </location>
</feature>
<name>A0A2N1JFY5_9BASI</name>
<dbReference type="Gene3D" id="1.10.8.20">
    <property type="entry name" value="N-terminal domain of phosphatidylinositol transfer protein sec14p"/>
    <property type="match status" value="1"/>
</dbReference>
<dbReference type="PANTHER" id="PTHR45657:SF1">
    <property type="entry name" value="CRAL-TRIO DOMAIN-CONTAINING PROTEIN YKL091C-RELATED"/>
    <property type="match status" value="1"/>
</dbReference>
<sequence length="406" mass="45097">MDAALSGKVEPSKLPGRPGNLNPGQQHQMNKLRTTIQKDGIFDPARHDDACLCRFLRARKWEFEPALQMFKEAEQWRKENNVNELYESFNFPEREAVSKIYPQYYHKIDANGRPVYIEQLGRLNIKELFEMCQLIYEYEKFQRERLPVCSEIRHELIETSCTILDLKNVGVSQFWKVSSYVQQASKIGQYYYPETMGRFYIINAPFIFTTVWSVIKGWLDPVTTEKIQILGSSYIGELSKQIPVESIPSILGGKCNCPGGCGLSDAGPWNSPEGESIIKQVKTEKKLLVENYDRKLKGLPPVGEDQADSQEGADASAPTSKEEDGVSPVANASSQTFPRVAEQSFTNQSAVTNVSSHHSTTIAGAAPAILQPSGSLAESAQVIGSSDMIELPTSAPGELAPPISNQ</sequence>
<dbReference type="SMART" id="SM00516">
    <property type="entry name" value="SEC14"/>
    <property type="match status" value="1"/>
</dbReference>
<dbReference type="AlphaFoldDB" id="A0A2N1JFY5"/>
<feature type="region of interest" description="Disordered" evidence="1">
    <location>
        <begin position="1"/>
        <end position="27"/>
    </location>
</feature>
<dbReference type="Pfam" id="PF00650">
    <property type="entry name" value="CRAL_TRIO"/>
    <property type="match status" value="1"/>
</dbReference>
<evidence type="ECO:0000259" key="2">
    <source>
        <dbReference type="PROSITE" id="PS50191"/>
    </source>
</evidence>
<accession>A0A2N1JFY5</accession>
<dbReference type="SUPFAM" id="SSF52087">
    <property type="entry name" value="CRAL/TRIO domain"/>
    <property type="match status" value="1"/>
</dbReference>
<dbReference type="PANTHER" id="PTHR45657">
    <property type="entry name" value="CRAL-TRIO DOMAIN-CONTAINING PROTEIN YKL091C-RELATED"/>
    <property type="match status" value="1"/>
</dbReference>
<feature type="region of interest" description="Disordered" evidence="1">
    <location>
        <begin position="297"/>
        <end position="330"/>
    </location>
</feature>
<dbReference type="OrthoDB" id="1434354at2759"/>
<dbReference type="InterPro" id="IPR001251">
    <property type="entry name" value="CRAL-TRIO_dom"/>
</dbReference>
<dbReference type="InterPro" id="IPR051026">
    <property type="entry name" value="PI/PC_transfer"/>
</dbReference>
<dbReference type="EMBL" id="KZ454987">
    <property type="protein sequence ID" value="PKI85436.1"/>
    <property type="molecule type" value="Genomic_DNA"/>
</dbReference>
<dbReference type="CDD" id="cd00170">
    <property type="entry name" value="SEC14"/>
    <property type="match status" value="1"/>
</dbReference>
<gene>
    <name evidence="3" type="primary">SEC14</name>
    <name evidence="3" type="ORF">MVES_000689</name>
</gene>
<keyword evidence="4" id="KW-1185">Reference proteome</keyword>
<protein>
    <submittedName>
        <fullName evidence="3">Sec14p</fullName>
    </submittedName>
</protein>
<dbReference type="Gene3D" id="3.40.525.10">
    <property type="entry name" value="CRAL-TRIO lipid binding domain"/>
    <property type="match status" value="1"/>
</dbReference>
<evidence type="ECO:0000313" key="4">
    <source>
        <dbReference type="Proteomes" id="UP000232875"/>
    </source>
</evidence>
<feature type="domain" description="CRAL-TRIO" evidence="2">
    <location>
        <begin position="93"/>
        <end position="259"/>
    </location>
</feature>